<feature type="repeat" description="TPR" evidence="10">
    <location>
        <begin position="410"/>
        <end position="443"/>
    </location>
</feature>
<evidence type="ECO:0000256" key="4">
    <source>
        <dbReference type="ARBA" id="ARBA00022787"/>
    </source>
</evidence>
<evidence type="ECO:0000256" key="2">
    <source>
        <dbReference type="ARBA" id="ARBA00022692"/>
    </source>
</evidence>
<evidence type="ECO:0000256" key="10">
    <source>
        <dbReference type="PROSITE-ProRule" id="PRU00339"/>
    </source>
</evidence>
<dbReference type="InterPro" id="IPR019734">
    <property type="entry name" value="TPR_rpt"/>
</dbReference>
<keyword evidence="5 10" id="KW-0802">TPR repeat</keyword>
<gene>
    <name evidence="12" type="primary">TOM70</name>
    <name evidence="12" type="ORF">HK105_201510</name>
</gene>
<feature type="compositionally biased region" description="Low complexity" evidence="11">
    <location>
        <begin position="121"/>
        <end position="133"/>
    </location>
</feature>
<dbReference type="Proteomes" id="UP001527925">
    <property type="component" value="Unassembled WGS sequence"/>
</dbReference>
<dbReference type="SUPFAM" id="SSF48452">
    <property type="entry name" value="TPR-like"/>
    <property type="match status" value="3"/>
</dbReference>
<protein>
    <submittedName>
        <fullName evidence="12">TOM (Translocase of outer membrane) complex component</fullName>
    </submittedName>
</protein>
<evidence type="ECO:0000256" key="11">
    <source>
        <dbReference type="SAM" id="MobiDB-lite"/>
    </source>
</evidence>
<comment type="similarity">
    <text evidence="9">Belongs to the Tom70 family.</text>
</comment>
<dbReference type="SMART" id="SM00028">
    <property type="entry name" value="TPR"/>
    <property type="match status" value="9"/>
</dbReference>
<dbReference type="PANTHER" id="PTHR46208">
    <property type="entry name" value="MITOCHONDRIAL IMPORT RECEPTOR SUBUNIT TOM70"/>
    <property type="match status" value="1"/>
</dbReference>
<keyword evidence="7" id="KW-0496">Mitochondrion</keyword>
<feature type="region of interest" description="Disordered" evidence="11">
    <location>
        <begin position="105"/>
        <end position="146"/>
    </location>
</feature>
<reference evidence="12 13" key="1">
    <citation type="submission" date="2023-09" db="EMBL/GenBank/DDBJ databases">
        <title>Pangenome analysis of Batrachochytrium dendrobatidis and related Chytrids.</title>
        <authorList>
            <person name="Yacoub M.N."/>
            <person name="Stajich J.E."/>
            <person name="James T.Y."/>
        </authorList>
    </citation>
    <scope>NUCLEOTIDE SEQUENCE [LARGE SCALE GENOMIC DNA]</scope>
    <source>
        <strain evidence="12 13">JEL0888</strain>
    </source>
</reference>
<evidence type="ECO:0000256" key="5">
    <source>
        <dbReference type="ARBA" id="ARBA00022803"/>
    </source>
</evidence>
<evidence type="ECO:0000256" key="8">
    <source>
        <dbReference type="ARBA" id="ARBA00023136"/>
    </source>
</evidence>
<evidence type="ECO:0000313" key="12">
    <source>
        <dbReference type="EMBL" id="KAL2918676.1"/>
    </source>
</evidence>
<keyword evidence="2" id="KW-0812">Transmembrane</keyword>
<keyword evidence="6" id="KW-1133">Transmembrane helix</keyword>
<name>A0ABR4NGT5_9FUNG</name>
<evidence type="ECO:0000256" key="6">
    <source>
        <dbReference type="ARBA" id="ARBA00022989"/>
    </source>
</evidence>
<evidence type="ECO:0000256" key="9">
    <source>
        <dbReference type="ARBA" id="ARBA00038030"/>
    </source>
</evidence>
<accession>A0ABR4NGT5</accession>
<keyword evidence="8" id="KW-0472">Membrane</keyword>
<dbReference type="PANTHER" id="PTHR46208:SF1">
    <property type="entry name" value="MITOCHONDRIAL IMPORT RECEPTOR SUBUNIT TOM70"/>
    <property type="match status" value="1"/>
</dbReference>
<feature type="repeat" description="TPR" evidence="10">
    <location>
        <begin position="515"/>
        <end position="548"/>
    </location>
</feature>
<keyword evidence="4" id="KW-1000">Mitochondrion outer membrane</keyword>
<evidence type="ECO:0000313" key="13">
    <source>
        <dbReference type="Proteomes" id="UP001527925"/>
    </source>
</evidence>
<evidence type="ECO:0000256" key="1">
    <source>
        <dbReference type="ARBA" id="ARBA00004572"/>
    </source>
</evidence>
<keyword evidence="13" id="KW-1185">Reference proteome</keyword>
<sequence>MSAATAATAATPVSAVSDFVTKNWKLIAVAVLATGAASAAVYALTSKPSAKPAADAGADSTSASGAASGAATQSAAAKRKKKAAAAAAATTAAAAGISAAASAEPAAKKAQPNDVPREPADSVVSAASDATAPPKEDKSAKSGFIMPEDVSALSQEERTKLAQEAKTLGNKFYGDRKFAEAVDMYTKAIILSPTAIYYSNRAAAHSYLPSAVLTRPMTAQENHEQVVADCTEALKIDSKYVKALSRRGLGYEKLSMLTEALNDYTVVCVLEGFRKEASMAAPDRVLKLISARQTQEIMQTKVARMPSPTFINAYMDSFRATPSQATIVAQCEGTGESIKLIKEAFEHQSQRKWQEAFELCDKALEADDFDNDAIEAIARNLRGTFYFLMGRIDMSVEDLQRSLELDPTNINTLIKRGTLFMERGEIEKTVELFEKAESLDPTNVDLFYHRGQVRFLTNDFQAAIDDYTQSIKNEKPGDASVYVHIQTAVAKYKLNDLNGAEKKFKETKRLFPNSAEVYNYHGEILMDKQAFTEALKSFDKSIEMDDSSPLPYINKSILYLQWKQDLPSAEAECRKALMVDPLCDIAYTQLAQLLCHQNRIEEALKVYDDAIQVTRTEAEVMNVISCREAARAQWHVLKAYPGILDSVPRA</sequence>
<dbReference type="InterPro" id="IPR011990">
    <property type="entry name" value="TPR-like_helical_dom_sf"/>
</dbReference>
<evidence type="ECO:0000256" key="7">
    <source>
        <dbReference type="ARBA" id="ARBA00023128"/>
    </source>
</evidence>
<evidence type="ECO:0000256" key="3">
    <source>
        <dbReference type="ARBA" id="ARBA00022737"/>
    </source>
</evidence>
<dbReference type="Pfam" id="PF13181">
    <property type="entry name" value="TPR_8"/>
    <property type="match status" value="1"/>
</dbReference>
<proteinExistence type="inferred from homology"/>
<dbReference type="PROSITE" id="PS50005">
    <property type="entry name" value="TPR"/>
    <property type="match status" value="4"/>
</dbReference>
<feature type="repeat" description="TPR" evidence="10">
    <location>
        <begin position="376"/>
        <end position="409"/>
    </location>
</feature>
<feature type="repeat" description="TPR" evidence="10">
    <location>
        <begin position="162"/>
        <end position="195"/>
    </location>
</feature>
<keyword evidence="3" id="KW-0677">Repeat</keyword>
<organism evidence="12 13">
    <name type="scientific">Polyrhizophydium stewartii</name>
    <dbReference type="NCBI Taxonomy" id="2732419"/>
    <lineage>
        <taxon>Eukaryota</taxon>
        <taxon>Fungi</taxon>
        <taxon>Fungi incertae sedis</taxon>
        <taxon>Chytridiomycota</taxon>
        <taxon>Chytridiomycota incertae sedis</taxon>
        <taxon>Chytridiomycetes</taxon>
        <taxon>Rhizophydiales</taxon>
        <taxon>Rhizophydiales incertae sedis</taxon>
        <taxon>Polyrhizophydium</taxon>
    </lineage>
</organism>
<dbReference type="Gene3D" id="1.25.40.10">
    <property type="entry name" value="Tetratricopeptide repeat domain"/>
    <property type="match status" value="2"/>
</dbReference>
<comment type="caution">
    <text evidence="12">The sequence shown here is derived from an EMBL/GenBank/DDBJ whole genome shotgun (WGS) entry which is preliminary data.</text>
</comment>
<dbReference type="EMBL" id="JADGIZ020000005">
    <property type="protein sequence ID" value="KAL2918676.1"/>
    <property type="molecule type" value="Genomic_DNA"/>
</dbReference>
<comment type="subcellular location">
    <subcellularLocation>
        <location evidence="1">Mitochondrion outer membrane</location>
        <topology evidence="1">Single-pass membrane protein</topology>
    </subcellularLocation>
</comment>
<dbReference type="Pfam" id="PF13432">
    <property type="entry name" value="TPR_16"/>
    <property type="match status" value="2"/>
</dbReference>